<dbReference type="Proteomes" id="UP001595752">
    <property type="component" value="Unassembled WGS sequence"/>
</dbReference>
<comment type="caution">
    <text evidence="2">The sequence shown here is derived from an EMBL/GenBank/DDBJ whole genome shotgun (WGS) entry which is preliminary data.</text>
</comment>
<organism evidence="2 3">
    <name type="scientific">Bacillus songklensis</name>
    <dbReference type="NCBI Taxonomy" id="1069116"/>
    <lineage>
        <taxon>Bacteria</taxon>
        <taxon>Bacillati</taxon>
        <taxon>Bacillota</taxon>
        <taxon>Bacilli</taxon>
        <taxon>Bacillales</taxon>
        <taxon>Bacillaceae</taxon>
        <taxon>Bacillus</taxon>
    </lineage>
</organism>
<keyword evidence="1" id="KW-0472">Membrane</keyword>
<gene>
    <name evidence="2" type="ORF">ACFOU2_01100</name>
</gene>
<proteinExistence type="predicted"/>
<accession>A0ABV8AZ11</accession>
<feature type="transmembrane region" description="Helical" evidence="1">
    <location>
        <begin position="61"/>
        <end position="84"/>
    </location>
</feature>
<protein>
    <submittedName>
        <fullName evidence="2">Uncharacterized protein</fullName>
    </submittedName>
</protein>
<evidence type="ECO:0000313" key="2">
    <source>
        <dbReference type="EMBL" id="MFC3882195.1"/>
    </source>
</evidence>
<keyword evidence="1" id="KW-0812">Transmembrane</keyword>
<evidence type="ECO:0000313" key="3">
    <source>
        <dbReference type="Proteomes" id="UP001595752"/>
    </source>
</evidence>
<reference evidence="3" key="1">
    <citation type="journal article" date="2019" name="Int. J. Syst. Evol. Microbiol.">
        <title>The Global Catalogue of Microorganisms (GCM) 10K type strain sequencing project: providing services to taxonomists for standard genome sequencing and annotation.</title>
        <authorList>
            <consortium name="The Broad Institute Genomics Platform"/>
            <consortium name="The Broad Institute Genome Sequencing Center for Infectious Disease"/>
            <person name="Wu L."/>
            <person name="Ma J."/>
        </authorList>
    </citation>
    <scope>NUCLEOTIDE SEQUENCE [LARGE SCALE GENOMIC DNA]</scope>
    <source>
        <strain evidence="3">CCUG 61889</strain>
    </source>
</reference>
<dbReference type="RefSeq" id="WP_377911439.1">
    <property type="nucleotide sequence ID" value="NZ_JBHRZT010000007.1"/>
</dbReference>
<dbReference type="EMBL" id="JBHRZT010000007">
    <property type="protein sequence ID" value="MFC3882195.1"/>
    <property type="molecule type" value="Genomic_DNA"/>
</dbReference>
<evidence type="ECO:0000256" key="1">
    <source>
        <dbReference type="SAM" id="Phobius"/>
    </source>
</evidence>
<name>A0ABV8AZ11_9BACI</name>
<sequence>MSAGNYYHLCCRHQGRVARITDRYGNVHVGRIARVTRSRVYIQPLRRRGGYGWGYYGYGGYYYGAPYGLALGFITGFALGAALFW</sequence>
<keyword evidence="3" id="KW-1185">Reference proteome</keyword>
<keyword evidence="1" id="KW-1133">Transmembrane helix</keyword>